<proteinExistence type="predicted"/>
<reference evidence="2" key="1">
    <citation type="submission" date="2023-10" db="EMBL/GenBank/DDBJ databases">
        <authorList>
            <person name="Hackl T."/>
        </authorList>
    </citation>
    <scope>NUCLEOTIDE SEQUENCE</scope>
</reference>
<feature type="compositionally biased region" description="Basic and acidic residues" evidence="1">
    <location>
        <begin position="169"/>
        <end position="181"/>
    </location>
</feature>
<gene>
    <name evidence="2" type="ORF">KHLLAP_LOCUS5859</name>
</gene>
<protein>
    <submittedName>
        <fullName evidence="2">Uu.00g127850.m01.CDS01</fullName>
    </submittedName>
</protein>
<name>A0AAI8VIT4_9PEZI</name>
<dbReference type="AlphaFoldDB" id="A0AAI8VIT4"/>
<feature type="compositionally biased region" description="Basic and acidic residues" evidence="1">
    <location>
        <begin position="230"/>
        <end position="241"/>
    </location>
</feature>
<evidence type="ECO:0000256" key="1">
    <source>
        <dbReference type="SAM" id="MobiDB-lite"/>
    </source>
</evidence>
<feature type="compositionally biased region" description="Polar residues" evidence="1">
    <location>
        <begin position="182"/>
        <end position="192"/>
    </location>
</feature>
<organism evidence="2 3">
    <name type="scientific">Anthostomella pinea</name>
    <dbReference type="NCBI Taxonomy" id="933095"/>
    <lineage>
        <taxon>Eukaryota</taxon>
        <taxon>Fungi</taxon>
        <taxon>Dikarya</taxon>
        <taxon>Ascomycota</taxon>
        <taxon>Pezizomycotina</taxon>
        <taxon>Sordariomycetes</taxon>
        <taxon>Xylariomycetidae</taxon>
        <taxon>Xylariales</taxon>
        <taxon>Xylariaceae</taxon>
        <taxon>Anthostomella</taxon>
    </lineage>
</organism>
<feature type="compositionally biased region" description="Polar residues" evidence="1">
    <location>
        <begin position="215"/>
        <end position="229"/>
    </location>
</feature>
<evidence type="ECO:0000313" key="2">
    <source>
        <dbReference type="EMBL" id="CAJ2505391.1"/>
    </source>
</evidence>
<comment type="caution">
    <text evidence="2">The sequence shown here is derived from an EMBL/GenBank/DDBJ whole genome shotgun (WGS) entry which is preliminary data.</text>
</comment>
<dbReference type="Proteomes" id="UP001295740">
    <property type="component" value="Unassembled WGS sequence"/>
</dbReference>
<feature type="region of interest" description="Disordered" evidence="1">
    <location>
        <begin position="1"/>
        <end position="21"/>
    </location>
</feature>
<dbReference type="EMBL" id="CAUWAG010000007">
    <property type="protein sequence ID" value="CAJ2505391.1"/>
    <property type="molecule type" value="Genomic_DNA"/>
</dbReference>
<keyword evidence="3" id="KW-1185">Reference proteome</keyword>
<feature type="region of interest" description="Disordered" evidence="1">
    <location>
        <begin position="72"/>
        <end position="252"/>
    </location>
</feature>
<accession>A0AAI8VIT4</accession>
<evidence type="ECO:0000313" key="3">
    <source>
        <dbReference type="Proteomes" id="UP001295740"/>
    </source>
</evidence>
<feature type="compositionally biased region" description="Low complexity" evidence="1">
    <location>
        <begin position="12"/>
        <end position="21"/>
    </location>
</feature>
<feature type="compositionally biased region" description="Polar residues" evidence="1">
    <location>
        <begin position="1"/>
        <end position="11"/>
    </location>
</feature>
<sequence length="379" mass="41687">MKSTFPNAQDQPVTPRVLPLTLPQNDLSTSLIEVPHKDQNPPLSLKVVILLISSLNENFHFWDVERNKMVPRNKRKPAPDNTPEKQFQKPVSLGQLPSDKPDLKANRGRKRSWVLTEDAAKPTGQAPAKKTRAADETSLRTAAGGSSQNVETPPVTKPVRIILVNKTKPAKESAVDVHRSQDNPSEETNNKVTGHESDAGDDIGPTETPLRAQALSRTRAQTRALQKSTISEEHQDDRIDASKLPQDGNTPVQPRYMADAVSNATQTTPKPTSCPDNAHHQIPNAKATDAVIKGKKDFISQIDGKMAARLNVEELIKKRLDPEDATSMKTIELEIVISMAVRDPAMFKTLMKKLRVVELVRGSNPGSSPTDDEMDSAEQ</sequence>